<evidence type="ECO:0000313" key="2">
    <source>
        <dbReference type="Proteomes" id="UP000749559"/>
    </source>
</evidence>
<evidence type="ECO:0000313" key="1">
    <source>
        <dbReference type="EMBL" id="CAH1786917.1"/>
    </source>
</evidence>
<gene>
    <name evidence="1" type="ORF">OFUS_LOCUS12718</name>
</gene>
<reference evidence="1" key="1">
    <citation type="submission" date="2022-03" db="EMBL/GenBank/DDBJ databases">
        <authorList>
            <person name="Martin C."/>
        </authorList>
    </citation>
    <scope>NUCLEOTIDE SEQUENCE</scope>
</reference>
<sequence>MAYKSPVSPRDYQIILDNITKPTIASKAAHCEFDAQDAHIDYILRSDPVYRKVKSPRPVHDSDIDKIVNRVTTPTVASCVGRRNFNQQAQHFQYLYKTDYKFGRHKRANSAKEVSNITCRIRSSTIASQNREIKYDIHSHYSNHSSRSLPDIAMSTDDNNKPTLQGKGYMSGYDRHYGGLMTVNPGEMKDIVTRLTKPTVASEGGKAYENKTFVYVPTPKLKTLPVIAGLETRYLGGKKVSKQEFEEIISRLTRPTKATQGPAPTWAKRPATR</sequence>
<accession>A0A8J1XVA2</accession>
<dbReference type="Proteomes" id="UP000749559">
    <property type="component" value="Unassembled WGS sequence"/>
</dbReference>
<name>A0A8J1XVA2_OWEFU</name>
<protein>
    <submittedName>
        <fullName evidence="1">Uncharacterized protein</fullName>
    </submittedName>
</protein>
<keyword evidence="2" id="KW-1185">Reference proteome</keyword>
<proteinExistence type="predicted"/>
<dbReference type="AlphaFoldDB" id="A0A8J1XVA2"/>
<dbReference type="OrthoDB" id="6044504at2759"/>
<dbReference type="EMBL" id="CAIIXF020000006">
    <property type="protein sequence ID" value="CAH1786917.1"/>
    <property type="molecule type" value="Genomic_DNA"/>
</dbReference>
<comment type="caution">
    <text evidence="1">The sequence shown here is derived from an EMBL/GenBank/DDBJ whole genome shotgun (WGS) entry which is preliminary data.</text>
</comment>
<organism evidence="1 2">
    <name type="scientific">Owenia fusiformis</name>
    <name type="common">Polychaete worm</name>
    <dbReference type="NCBI Taxonomy" id="6347"/>
    <lineage>
        <taxon>Eukaryota</taxon>
        <taxon>Metazoa</taxon>
        <taxon>Spiralia</taxon>
        <taxon>Lophotrochozoa</taxon>
        <taxon>Annelida</taxon>
        <taxon>Polychaeta</taxon>
        <taxon>Sedentaria</taxon>
        <taxon>Canalipalpata</taxon>
        <taxon>Sabellida</taxon>
        <taxon>Oweniida</taxon>
        <taxon>Oweniidae</taxon>
        <taxon>Owenia</taxon>
    </lineage>
</organism>